<sequence>MSYQQLKGCSPLITLPSVVVSKILSYLTWHEKLATANAIGINGMWAEALRSTEAWNFVRYGPELEENIYFAEASRKNFAACVKQYGNFMRSVCLTFGYSIANSSSGFSIDNTGEHILKLLQKRCTNLATLLIEQEIPEGCHDVLSYYWPTLVGIVLDNIAVHCKSLKSISLYQPVINWSSDDIFIFSTNNPVAMKVTELELTFMSLLNHDGKLHLLKNLTGLKKLTIRREKVNNEILLHLVRNSLQELTLYQEEELPYEDQKDLGEDFWAEVIKICPKFKTDLILRCVVVLKILFPPNMPLRNLVLDFLANVMTKGIVDHISDCYKDTLQRFTYTNSFLENQEMGDTRLPTALISLAQKCSKLETIEYGFPLSSSSILLIAQSRKLKNLVVPSVEVTYENDLCMDNSTPNKEEYNNFLKLAGSNKKNLESTVSHILGYQWTLLDGPLKVNERIKF</sequence>
<dbReference type="InterPro" id="IPR032675">
    <property type="entry name" value="LRR_dom_sf"/>
</dbReference>
<dbReference type="Gene3D" id="3.80.10.10">
    <property type="entry name" value="Ribonuclease Inhibitor"/>
    <property type="match status" value="1"/>
</dbReference>
<dbReference type="GeneID" id="111118598"/>
<protein>
    <submittedName>
        <fullName evidence="2">Uncharacterized protein LOC111118598</fullName>
    </submittedName>
</protein>
<evidence type="ECO:0000313" key="1">
    <source>
        <dbReference type="Proteomes" id="UP000694844"/>
    </source>
</evidence>
<keyword evidence="1" id="KW-1185">Reference proteome</keyword>
<gene>
    <name evidence="2" type="primary">LOC111118598</name>
</gene>
<evidence type="ECO:0000313" key="2">
    <source>
        <dbReference type="RefSeq" id="XP_022313850.1"/>
    </source>
</evidence>
<dbReference type="PANTHER" id="PTHR20872:SF1">
    <property type="entry name" value="F-BOX DOMAIN-CONTAINING PROTEIN"/>
    <property type="match status" value="1"/>
</dbReference>
<name>A0A8B8CDU1_CRAVI</name>
<reference evidence="2" key="1">
    <citation type="submission" date="2025-08" db="UniProtKB">
        <authorList>
            <consortium name="RefSeq"/>
        </authorList>
    </citation>
    <scope>IDENTIFICATION</scope>
    <source>
        <tissue evidence="2">Whole sample</tissue>
    </source>
</reference>
<dbReference type="RefSeq" id="XP_022313850.1">
    <property type="nucleotide sequence ID" value="XM_022458142.1"/>
</dbReference>
<dbReference type="PANTHER" id="PTHR20872">
    <property type="match status" value="1"/>
</dbReference>
<dbReference type="AlphaFoldDB" id="A0A8B8CDU1"/>
<dbReference type="KEGG" id="cvn:111118598"/>
<dbReference type="OrthoDB" id="9974792at2759"/>
<proteinExistence type="predicted"/>
<dbReference type="Proteomes" id="UP000694844">
    <property type="component" value="Chromosome 2"/>
</dbReference>
<accession>A0A8B8CDU1</accession>
<organism evidence="1 2">
    <name type="scientific">Crassostrea virginica</name>
    <name type="common">Eastern oyster</name>
    <dbReference type="NCBI Taxonomy" id="6565"/>
    <lineage>
        <taxon>Eukaryota</taxon>
        <taxon>Metazoa</taxon>
        <taxon>Spiralia</taxon>
        <taxon>Lophotrochozoa</taxon>
        <taxon>Mollusca</taxon>
        <taxon>Bivalvia</taxon>
        <taxon>Autobranchia</taxon>
        <taxon>Pteriomorphia</taxon>
        <taxon>Ostreida</taxon>
        <taxon>Ostreoidea</taxon>
        <taxon>Ostreidae</taxon>
        <taxon>Crassostrea</taxon>
    </lineage>
</organism>